<evidence type="ECO:0000313" key="3">
    <source>
        <dbReference type="Proteomes" id="UP000834106"/>
    </source>
</evidence>
<evidence type="ECO:0000313" key="2">
    <source>
        <dbReference type="EMBL" id="CAI9768831.1"/>
    </source>
</evidence>
<dbReference type="EMBL" id="OU503045">
    <property type="protein sequence ID" value="CAI9768831.1"/>
    <property type="molecule type" value="Genomic_DNA"/>
</dbReference>
<feature type="transmembrane region" description="Helical" evidence="1">
    <location>
        <begin position="6"/>
        <end position="27"/>
    </location>
</feature>
<keyword evidence="1" id="KW-0472">Membrane</keyword>
<gene>
    <name evidence="2" type="ORF">FPE_LOCUS17459</name>
</gene>
<keyword evidence="1" id="KW-0812">Transmembrane</keyword>
<dbReference type="Proteomes" id="UP000834106">
    <property type="component" value="Chromosome 10"/>
</dbReference>
<protein>
    <recommendedName>
        <fullName evidence="4">Transmembrane protein</fullName>
    </recommendedName>
</protein>
<evidence type="ECO:0008006" key="4">
    <source>
        <dbReference type="Google" id="ProtNLM"/>
    </source>
</evidence>
<dbReference type="AlphaFoldDB" id="A0AAD1ZJ24"/>
<organism evidence="2 3">
    <name type="scientific">Fraxinus pennsylvanica</name>
    <dbReference type="NCBI Taxonomy" id="56036"/>
    <lineage>
        <taxon>Eukaryota</taxon>
        <taxon>Viridiplantae</taxon>
        <taxon>Streptophyta</taxon>
        <taxon>Embryophyta</taxon>
        <taxon>Tracheophyta</taxon>
        <taxon>Spermatophyta</taxon>
        <taxon>Magnoliopsida</taxon>
        <taxon>eudicotyledons</taxon>
        <taxon>Gunneridae</taxon>
        <taxon>Pentapetalae</taxon>
        <taxon>asterids</taxon>
        <taxon>lamiids</taxon>
        <taxon>Lamiales</taxon>
        <taxon>Oleaceae</taxon>
        <taxon>Oleeae</taxon>
        <taxon>Fraxinus</taxon>
    </lineage>
</organism>
<name>A0AAD1ZJ24_9LAMI</name>
<keyword evidence="1" id="KW-1133">Transmembrane helix</keyword>
<reference evidence="2" key="1">
    <citation type="submission" date="2023-05" db="EMBL/GenBank/DDBJ databases">
        <authorList>
            <person name="Huff M."/>
        </authorList>
    </citation>
    <scope>NUCLEOTIDE SEQUENCE</scope>
</reference>
<evidence type="ECO:0000256" key="1">
    <source>
        <dbReference type="SAM" id="Phobius"/>
    </source>
</evidence>
<sequence length="188" mass="21288">MDEKSFGFKFGLFFVILIAESIIFVGAQNLDEDGVKVLCNTDLTSSLPLPYGDLPNMFLKHPHHLRLTVHEDKKTIKFDFSSSNTDVNGDSPSSNIKNRKTRGVLAILGWVVVGFSLNHRLHDSIPVHRGIGVFILKLTLLQSLYKALFKFIRIKSLSLFPRCKYFKTGIKDGVAWHFTSGYFVLHMT</sequence>
<accession>A0AAD1ZJ24</accession>
<keyword evidence="3" id="KW-1185">Reference proteome</keyword>
<proteinExistence type="predicted"/>